<evidence type="ECO:0000313" key="1">
    <source>
        <dbReference type="EMBL" id="KKR29525.1"/>
    </source>
</evidence>
<accession>A0A0G0S496</accession>
<gene>
    <name evidence="1" type="ORF">UT61_C0030G0008</name>
</gene>
<dbReference type="AlphaFoldDB" id="A0A0G0S496"/>
<organism evidence="1 2">
    <name type="scientific">Candidatus Woesebacteria bacterium GW2011_GWA1_39_8</name>
    <dbReference type="NCBI Taxonomy" id="1618552"/>
    <lineage>
        <taxon>Bacteria</taxon>
        <taxon>Candidatus Woeseibacteriota</taxon>
    </lineage>
</organism>
<dbReference type="EMBL" id="LBXL01000030">
    <property type="protein sequence ID" value="KKR29525.1"/>
    <property type="molecule type" value="Genomic_DNA"/>
</dbReference>
<dbReference type="Proteomes" id="UP000034793">
    <property type="component" value="Unassembled WGS sequence"/>
</dbReference>
<evidence type="ECO:0000313" key="2">
    <source>
        <dbReference type="Proteomes" id="UP000034793"/>
    </source>
</evidence>
<name>A0A0G0S496_9BACT</name>
<reference evidence="1 2" key="1">
    <citation type="journal article" date="2015" name="Nature">
        <title>rRNA introns, odd ribosomes, and small enigmatic genomes across a large radiation of phyla.</title>
        <authorList>
            <person name="Brown C.T."/>
            <person name="Hug L.A."/>
            <person name="Thomas B.C."/>
            <person name="Sharon I."/>
            <person name="Castelle C.J."/>
            <person name="Singh A."/>
            <person name="Wilkins M.J."/>
            <person name="Williams K.H."/>
            <person name="Banfield J.F."/>
        </authorList>
    </citation>
    <scope>NUCLEOTIDE SEQUENCE [LARGE SCALE GENOMIC DNA]</scope>
</reference>
<comment type="caution">
    <text evidence="1">The sequence shown here is derived from an EMBL/GenBank/DDBJ whole genome shotgun (WGS) entry which is preliminary data.</text>
</comment>
<sequence>MERHILKESHSKADRLGDAVVSGKIRVESVEFPHDFQERKEIFLASFNKSTACVVLLLLPEVGRFVPPKGLYKGFVRTYDGTVFENVNRNTPADYCRYLAKRGLVQVQQFEYESGYVSSRGFSLTEAGRGVGRSVAALALSFEAQNGFSLFEVLRSPNRLSSDNRSTPYTVARFLEYLYPINDFQRKSDIIRSLGFPNDLGFRILMSMTESGIVERKVVGNSVFLKISRNGRMVVDEFLEPLNFLIRQDIENCEPDDGLVVSVLSRLSHYARQTAPLYFLHSHSNKMRAHDSNIQAMVRSIDESDFGMTSQQLSRVVGLHPATVIRNLDRNADRFNLRRERYAKGVIKFTRDR</sequence>
<proteinExistence type="predicted"/>
<protein>
    <submittedName>
        <fullName evidence="1">Uncharacterized protein</fullName>
    </submittedName>
</protein>